<dbReference type="Pfam" id="PF14696">
    <property type="entry name" value="Glyoxalase_5"/>
    <property type="match status" value="1"/>
</dbReference>
<dbReference type="HOGENOM" id="CLU_2822403_0_0_5"/>
<accession>J0R1J6</accession>
<reference evidence="1 2" key="1">
    <citation type="submission" date="2012-03" db="EMBL/GenBank/DDBJ databases">
        <title>The Genome Sequence of Bartonella tamiae Th239.</title>
        <authorList>
            <consortium name="The Broad Institute Genome Sequencing Platform"/>
            <consortium name="The Broad Institute Genome Sequencing Center for Infectious Disease"/>
            <person name="Feldgarden M."/>
            <person name="Kirby J."/>
            <person name="Kosoy M."/>
            <person name="Birtles R."/>
            <person name="Probert W.S."/>
            <person name="Chiaraviglio L."/>
            <person name="Young S.K."/>
            <person name="Zeng Q."/>
            <person name="Gargeya S."/>
            <person name="Fitzgerald M."/>
            <person name="Haas B."/>
            <person name="Abouelleil A."/>
            <person name="Alvarado L."/>
            <person name="Arachchi H.M."/>
            <person name="Berlin A."/>
            <person name="Chapman S.B."/>
            <person name="Gearin G."/>
            <person name="Goldberg J."/>
            <person name="Griggs A."/>
            <person name="Gujja S."/>
            <person name="Hansen M."/>
            <person name="Heiman D."/>
            <person name="Howarth C."/>
            <person name="Larimer J."/>
            <person name="Lui A."/>
            <person name="MacDonald P.J.P."/>
            <person name="McCowen C."/>
            <person name="Montmayeur A."/>
            <person name="Murphy C."/>
            <person name="Neiman D."/>
            <person name="Pearson M."/>
            <person name="Priest M."/>
            <person name="Roberts A."/>
            <person name="Saif S."/>
            <person name="Shea T."/>
            <person name="Sisk P."/>
            <person name="Stolte C."/>
            <person name="Sykes S."/>
            <person name="Wortman J."/>
            <person name="Nusbaum C."/>
            <person name="Birren B."/>
        </authorList>
    </citation>
    <scope>NUCLEOTIDE SEQUENCE [LARGE SCALE GENOMIC DNA]</scope>
    <source>
        <strain evidence="1 2">Th239</strain>
    </source>
</reference>
<evidence type="ECO:0000313" key="2">
    <source>
        <dbReference type="Proteomes" id="UP000008952"/>
    </source>
</evidence>
<dbReference type="EMBL" id="AIMB01000008">
    <property type="protein sequence ID" value="EJF89399.1"/>
    <property type="molecule type" value="Genomic_DNA"/>
</dbReference>
<dbReference type="OrthoDB" id="9780241at2"/>
<gene>
    <name evidence="1" type="ORF">ME5_01950</name>
</gene>
<proteinExistence type="predicted"/>
<dbReference type="PATRIC" id="fig|1094558.3.peg.2093"/>
<dbReference type="InterPro" id="IPR029068">
    <property type="entry name" value="Glyas_Bleomycin-R_OHBP_Dase"/>
</dbReference>
<dbReference type="Gene3D" id="3.10.180.10">
    <property type="entry name" value="2,3-Dihydroxybiphenyl 1,2-Dioxygenase, domain 1"/>
    <property type="match status" value="1"/>
</dbReference>
<dbReference type="Proteomes" id="UP000008952">
    <property type="component" value="Unassembled WGS sequence"/>
</dbReference>
<dbReference type="eggNOG" id="COG3185">
    <property type="taxonomic scope" value="Bacteria"/>
</dbReference>
<dbReference type="AlphaFoldDB" id="J0R1J6"/>
<keyword evidence="2" id="KW-1185">Reference proteome</keyword>
<protein>
    <submittedName>
        <fullName evidence="1">Uncharacterized protein</fullName>
    </submittedName>
</protein>
<dbReference type="SUPFAM" id="SSF54593">
    <property type="entry name" value="Glyoxalase/Bleomycin resistance protein/Dihydroxybiphenyl dioxygenase"/>
    <property type="match status" value="1"/>
</dbReference>
<name>J0R1J6_9HYPH</name>
<comment type="caution">
    <text evidence="1">The sequence shown here is derived from an EMBL/GenBank/DDBJ whole genome shotgun (WGS) entry which is preliminary data.</text>
</comment>
<dbReference type="STRING" id="1094558.ME5_01950"/>
<evidence type="ECO:0000313" key="1">
    <source>
        <dbReference type="EMBL" id="EJF89399.1"/>
    </source>
</evidence>
<organism evidence="1 2">
    <name type="scientific">Bartonella tamiae Th239</name>
    <dbReference type="NCBI Taxonomy" id="1094558"/>
    <lineage>
        <taxon>Bacteria</taxon>
        <taxon>Pseudomonadati</taxon>
        <taxon>Pseudomonadota</taxon>
        <taxon>Alphaproteobacteria</taxon>
        <taxon>Hyphomicrobiales</taxon>
        <taxon>Bartonellaceae</taxon>
        <taxon>Bartonella</taxon>
    </lineage>
</organism>
<sequence length="66" mass="7496">MPVPVKVQGIGFIEFSTDEDEIDTLVHLIATLGFSHVGRHKTKNVDLYTQTQIKWIITHDQKGFSN</sequence>